<dbReference type="Proteomes" id="UP001205740">
    <property type="component" value="Unassembled WGS sequence"/>
</dbReference>
<feature type="transmembrane region" description="Helical" evidence="6">
    <location>
        <begin position="167"/>
        <end position="185"/>
    </location>
</feature>
<evidence type="ECO:0000256" key="2">
    <source>
        <dbReference type="ARBA" id="ARBA00009190"/>
    </source>
</evidence>
<keyword evidence="3 6" id="KW-0812">Transmembrane</keyword>
<comment type="similarity">
    <text evidence="2 6">Belongs to the GDT1 family.</text>
</comment>
<proteinExistence type="inferred from homology"/>
<reference evidence="8 9" key="1">
    <citation type="submission" date="2022-06" db="EMBL/GenBank/DDBJ databases">
        <title>Genomic Encyclopedia of Archaeal and Bacterial Type Strains, Phase II (KMG-II): from individual species to whole genera.</title>
        <authorList>
            <person name="Goeker M."/>
        </authorList>
    </citation>
    <scope>NUCLEOTIDE SEQUENCE [LARGE SCALE GENOMIC DNA]</scope>
    <source>
        <strain evidence="8 9">DSM 45037</strain>
    </source>
</reference>
<evidence type="ECO:0000256" key="7">
    <source>
        <dbReference type="SAM" id="MobiDB-lite"/>
    </source>
</evidence>
<evidence type="ECO:0000256" key="3">
    <source>
        <dbReference type="ARBA" id="ARBA00022692"/>
    </source>
</evidence>
<keyword evidence="9" id="KW-1185">Reference proteome</keyword>
<evidence type="ECO:0000313" key="9">
    <source>
        <dbReference type="Proteomes" id="UP001205740"/>
    </source>
</evidence>
<keyword evidence="5 6" id="KW-0472">Membrane</keyword>
<keyword evidence="4 6" id="KW-1133">Transmembrane helix</keyword>
<dbReference type="InterPro" id="IPR001727">
    <property type="entry name" value="GDT1-like"/>
</dbReference>
<dbReference type="Pfam" id="PF01169">
    <property type="entry name" value="GDT1"/>
    <property type="match status" value="2"/>
</dbReference>
<evidence type="ECO:0000256" key="5">
    <source>
        <dbReference type="ARBA" id="ARBA00023136"/>
    </source>
</evidence>
<evidence type="ECO:0000256" key="1">
    <source>
        <dbReference type="ARBA" id="ARBA00004141"/>
    </source>
</evidence>
<comment type="subcellular location">
    <subcellularLocation>
        <location evidence="1 6">Membrane</location>
        <topology evidence="1 6">Multi-pass membrane protein</topology>
    </subcellularLocation>
</comment>
<feature type="transmembrane region" description="Helical" evidence="6">
    <location>
        <begin position="197"/>
        <end position="216"/>
    </location>
</feature>
<protein>
    <recommendedName>
        <fullName evidence="6">GDT1 family protein</fullName>
    </recommendedName>
</protein>
<sequence length="248" mass="26056">MLTALLISFGVVFVAELGDKSQLMAMTYALRYRWWVVLAGITIATTAVHAVSVVVGHFLGLSIPTDLISIVGGLAMLVFAIWTIRGDELDADEQSKASRTGASVLLAVMSSFFLAELGDKTMLATITLSTDHNWLGVWIGSTVGMVVADALAIVVGMALGKKLPERTISLGAAALFLVFAGWLLAEGITAAQSTPVTIGALTAAAVVAAVGTRVVITTRRRRREAARRAEDQLTGVGSTRSDDRVSPA</sequence>
<dbReference type="PANTHER" id="PTHR12608:SF1">
    <property type="entry name" value="TRANSMEMBRANE PROTEIN 165"/>
    <property type="match status" value="1"/>
</dbReference>
<feature type="transmembrane region" description="Helical" evidence="6">
    <location>
        <begin position="34"/>
        <end position="55"/>
    </location>
</feature>
<name>A0ABT1GXV9_9NOCA</name>
<accession>A0ABT1GXV9</accession>
<dbReference type="PANTHER" id="PTHR12608">
    <property type="entry name" value="TRANSMEMBRANE PROTEIN HTP-1 RELATED"/>
    <property type="match status" value="1"/>
</dbReference>
<dbReference type="EMBL" id="JAMTCG010000002">
    <property type="protein sequence ID" value="MCP2159816.1"/>
    <property type="molecule type" value="Genomic_DNA"/>
</dbReference>
<comment type="caution">
    <text evidence="8">The sequence shown here is derived from an EMBL/GenBank/DDBJ whole genome shotgun (WGS) entry which is preliminary data.</text>
</comment>
<gene>
    <name evidence="8" type="ORF">LX12_000995</name>
</gene>
<evidence type="ECO:0000256" key="6">
    <source>
        <dbReference type="RuleBase" id="RU365102"/>
    </source>
</evidence>
<feature type="transmembrane region" description="Helical" evidence="6">
    <location>
        <begin position="67"/>
        <end position="84"/>
    </location>
</feature>
<organism evidence="8 9">
    <name type="scientific">Williamsia serinedens</name>
    <dbReference type="NCBI Taxonomy" id="391736"/>
    <lineage>
        <taxon>Bacteria</taxon>
        <taxon>Bacillati</taxon>
        <taxon>Actinomycetota</taxon>
        <taxon>Actinomycetes</taxon>
        <taxon>Mycobacteriales</taxon>
        <taxon>Nocardiaceae</taxon>
        <taxon>Williamsia</taxon>
    </lineage>
</organism>
<feature type="region of interest" description="Disordered" evidence="7">
    <location>
        <begin position="226"/>
        <end position="248"/>
    </location>
</feature>
<feature type="transmembrane region" description="Helical" evidence="6">
    <location>
        <begin position="137"/>
        <end position="160"/>
    </location>
</feature>
<dbReference type="RefSeq" id="WP_253653416.1">
    <property type="nucleotide sequence ID" value="NZ_BAAAOE010000001.1"/>
</dbReference>
<evidence type="ECO:0000313" key="8">
    <source>
        <dbReference type="EMBL" id="MCP2159816.1"/>
    </source>
</evidence>
<evidence type="ECO:0000256" key="4">
    <source>
        <dbReference type="ARBA" id="ARBA00022989"/>
    </source>
</evidence>